<dbReference type="PROSITE" id="PS51222">
    <property type="entry name" value="DCD"/>
    <property type="match status" value="1"/>
</dbReference>
<evidence type="ECO:0000259" key="2">
    <source>
        <dbReference type="PROSITE" id="PS51222"/>
    </source>
</evidence>
<evidence type="ECO:0000256" key="1">
    <source>
        <dbReference type="SAM" id="MobiDB-lite"/>
    </source>
</evidence>
<dbReference type="AlphaFoldDB" id="A0A1D1XCX4"/>
<feature type="domain" description="DCD" evidence="2">
    <location>
        <begin position="55"/>
        <end position="181"/>
    </location>
</feature>
<name>A0A1D1XCX4_9ARAE</name>
<reference evidence="3" key="1">
    <citation type="submission" date="2015-07" db="EMBL/GenBank/DDBJ databases">
        <title>Transcriptome Assembly of Anthurium amnicola.</title>
        <authorList>
            <person name="Suzuki J."/>
        </authorList>
    </citation>
    <scope>NUCLEOTIDE SEQUENCE</scope>
</reference>
<dbReference type="InterPro" id="IPR013989">
    <property type="entry name" value="Dev_and_cell_death_domain"/>
</dbReference>
<feature type="region of interest" description="Disordered" evidence="1">
    <location>
        <begin position="1"/>
        <end position="50"/>
    </location>
</feature>
<protein>
    <submittedName>
        <fullName evidence="3">B2 protein</fullName>
    </submittedName>
</protein>
<accession>A0A1D1XCX4</accession>
<gene>
    <name evidence="3" type="primary">B2_5</name>
    <name evidence="3" type="ORF">g.102070</name>
</gene>
<dbReference type="SMART" id="SM00767">
    <property type="entry name" value="DCD"/>
    <property type="match status" value="1"/>
</dbReference>
<dbReference type="Pfam" id="PF10539">
    <property type="entry name" value="Dev_Cell_Death"/>
    <property type="match status" value="1"/>
</dbReference>
<sequence length="411" mass="45440">MAKGKKREKAAEPEPVPDPKRLKKAHNKGQAATHSAADTDSTKGSGGSKDGIFKKKRRGFIFMCDTKTKIECYNRNVFRLPNESAGVVEKIKKGAKLFVLDSELKLLYGVYKATSSGGLNLDASAFGGKFPAQVKFKIDKRCAPLPERSFKQAIKENYCKGKFNPKLRFHQVQSLLSLFQPIRFVQCSAIPLVVKGRNRPLCPGERERVGHHSCPPLDTGSGYAPPVVPRLPHDPCILTASVTGATPVMESLQYPVTRFPSQTGAYHPSPVGLPPQNDAYCQPMDLPYRYDACYQPASGMLPSASSYCKPDARIYYPENPLGRYRAAPQSIPRGHPPALTSDYRSLGMRDLGSATPYVEPPSWQSHWAPINDDLNSTNSVSLRRPISSRRNMQNLPVSSRYSFAGLVPIYR</sequence>
<dbReference type="PANTHER" id="PTHR46444">
    <property type="entry name" value="DCD (DEVELOPMENT AND CELL DEATH) DOMAIN PROTEIN-RELATED"/>
    <property type="match status" value="1"/>
</dbReference>
<proteinExistence type="predicted"/>
<feature type="compositionally biased region" description="Basic and acidic residues" evidence="1">
    <location>
        <begin position="9"/>
        <end position="20"/>
    </location>
</feature>
<evidence type="ECO:0000313" key="3">
    <source>
        <dbReference type="EMBL" id="JAT40273.1"/>
    </source>
</evidence>
<dbReference type="EMBL" id="GDJX01027663">
    <property type="protein sequence ID" value="JAT40273.1"/>
    <property type="molecule type" value="Transcribed_RNA"/>
</dbReference>
<organism evidence="3">
    <name type="scientific">Anthurium amnicola</name>
    <dbReference type="NCBI Taxonomy" id="1678845"/>
    <lineage>
        <taxon>Eukaryota</taxon>
        <taxon>Viridiplantae</taxon>
        <taxon>Streptophyta</taxon>
        <taxon>Embryophyta</taxon>
        <taxon>Tracheophyta</taxon>
        <taxon>Spermatophyta</taxon>
        <taxon>Magnoliopsida</taxon>
        <taxon>Liliopsida</taxon>
        <taxon>Araceae</taxon>
        <taxon>Pothoideae</taxon>
        <taxon>Potheae</taxon>
        <taxon>Anthurium</taxon>
    </lineage>
</organism>
<feature type="compositionally biased region" description="Low complexity" evidence="1">
    <location>
        <begin position="31"/>
        <end position="43"/>
    </location>
</feature>
<dbReference type="PANTHER" id="PTHR46444:SF19">
    <property type="entry name" value="OS02G0745600 PROTEIN"/>
    <property type="match status" value="1"/>
</dbReference>